<comment type="caution">
    <text evidence="1">The sequence shown here is derived from an EMBL/GenBank/DDBJ whole genome shotgun (WGS) entry which is preliminary data.</text>
</comment>
<proteinExistence type="predicted"/>
<gene>
    <name evidence="1" type="ORF">AC482_04410</name>
</gene>
<accession>A0A0M0BP51</accession>
<evidence type="ECO:0000313" key="2">
    <source>
        <dbReference type="Proteomes" id="UP000037210"/>
    </source>
</evidence>
<dbReference type="AlphaFoldDB" id="A0A0M0BP51"/>
<reference evidence="1 2" key="1">
    <citation type="submission" date="2015-06" db="EMBL/GenBank/DDBJ databases">
        <title>New insights into the roles of widespread benthic archaea in carbon and nitrogen cycling.</title>
        <authorList>
            <person name="Lazar C.S."/>
            <person name="Baker B.J."/>
            <person name="Seitz K.W."/>
            <person name="Hyde A.S."/>
            <person name="Dick G.J."/>
            <person name="Hinrichs K.-U."/>
            <person name="Teske A.P."/>
        </authorList>
    </citation>
    <scope>NUCLEOTIDE SEQUENCE [LARGE SCALE GENOMIC DNA]</scope>
    <source>
        <strain evidence="1">DG-45</strain>
    </source>
</reference>
<dbReference type="NCBIfam" id="TIGR03833">
    <property type="entry name" value="YwbE family protein"/>
    <property type="match status" value="1"/>
</dbReference>
<dbReference type="PATRIC" id="fig|1685127.3.peg.1198"/>
<name>A0A0M0BP51_9ARCH</name>
<protein>
    <recommendedName>
        <fullName evidence="3">YwbE family protein</fullName>
    </recommendedName>
</protein>
<evidence type="ECO:0008006" key="3">
    <source>
        <dbReference type="Google" id="ProtNLM"/>
    </source>
</evidence>
<dbReference type="PANTHER" id="PTHR40069">
    <property type="entry name" value="YWBE PROTEIN"/>
    <property type="match status" value="1"/>
</dbReference>
<dbReference type="Proteomes" id="UP000037210">
    <property type="component" value="Unassembled WGS sequence"/>
</dbReference>
<organism evidence="1 2">
    <name type="scientific">miscellaneous Crenarchaeota group-15 archaeon DG-45</name>
    <dbReference type="NCBI Taxonomy" id="1685127"/>
    <lineage>
        <taxon>Archaea</taxon>
        <taxon>Candidatus Bathyarchaeota</taxon>
        <taxon>MCG-15</taxon>
    </lineage>
</organism>
<sequence>MKADGRIRSNIAKGTEVLVVLKRDQRTGKLTRGIVRDILTRSGSHPRGIKVRLEDGKIGRVREIVSRKTV</sequence>
<dbReference type="PANTHER" id="PTHR40069:SF1">
    <property type="entry name" value="YWBE PROTEIN"/>
    <property type="match status" value="1"/>
</dbReference>
<evidence type="ECO:0000313" key="1">
    <source>
        <dbReference type="EMBL" id="KON30204.1"/>
    </source>
</evidence>
<dbReference type="Pfam" id="PF09962">
    <property type="entry name" value="DUF2196"/>
    <property type="match status" value="1"/>
</dbReference>
<dbReference type="InterPro" id="IPR019240">
    <property type="entry name" value="DUF2196"/>
</dbReference>
<dbReference type="EMBL" id="LFWZ01000037">
    <property type="protein sequence ID" value="KON30204.1"/>
    <property type="molecule type" value="Genomic_DNA"/>
</dbReference>